<dbReference type="GO" id="GO:0061630">
    <property type="term" value="F:ubiquitin protein ligase activity"/>
    <property type="evidence" value="ECO:0007669"/>
    <property type="project" value="UniProtKB-UniRule"/>
</dbReference>
<dbReference type="InterPro" id="IPR045185">
    <property type="entry name" value="PUB22/23/24-like"/>
</dbReference>
<dbReference type="Gene3D" id="3.30.40.10">
    <property type="entry name" value="Zinc/RING finger domain, C3HC4 (zinc finger)"/>
    <property type="match status" value="1"/>
</dbReference>
<dbReference type="PANTHER" id="PTHR22849:SF132">
    <property type="entry name" value="E3 UBIQUITIN-PROTEIN LIGASE PUB23"/>
    <property type="match status" value="1"/>
</dbReference>
<gene>
    <name evidence="6" type="ORF">ILEXP_LOCUS14214</name>
</gene>
<comment type="caution">
    <text evidence="6">The sequence shown here is derived from an EMBL/GenBank/DDBJ whole genome shotgun (WGS) entry which is preliminary data.</text>
</comment>
<evidence type="ECO:0000256" key="3">
    <source>
        <dbReference type="ARBA" id="ARBA00022786"/>
    </source>
</evidence>
<comment type="catalytic activity">
    <reaction evidence="4">
        <text>S-ubiquitinyl-[E2 ubiquitin-conjugating enzyme]-L-cysteine + [acceptor protein]-L-lysine = [E2 ubiquitin-conjugating enzyme]-L-cysteine + N(6)-ubiquitinyl-[acceptor protein]-L-lysine.</text>
        <dbReference type="EC" id="2.3.2.27"/>
    </reaction>
</comment>
<keyword evidence="2 4" id="KW-0808">Transferase</keyword>
<name>A0ABC8RMZ4_9AQUA</name>
<evidence type="ECO:0000259" key="5">
    <source>
        <dbReference type="PROSITE" id="PS51698"/>
    </source>
</evidence>
<dbReference type="SUPFAM" id="SSF57850">
    <property type="entry name" value="RING/U-box"/>
    <property type="match status" value="1"/>
</dbReference>
<proteinExistence type="predicted"/>
<feature type="non-terminal residue" evidence="6">
    <location>
        <position position="1"/>
    </location>
</feature>
<dbReference type="FunFam" id="3.30.40.10:FF:000437">
    <property type="entry name" value="RING-type E3 ubiquitin transferase"/>
    <property type="match status" value="1"/>
</dbReference>
<dbReference type="Proteomes" id="UP001642360">
    <property type="component" value="Unassembled WGS sequence"/>
</dbReference>
<dbReference type="AlphaFoldDB" id="A0ABC8RMZ4"/>
<evidence type="ECO:0000256" key="2">
    <source>
        <dbReference type="ARBA" id="ARBA00022679"/>
    </source>
</evidence>
<dbReference type="PROSITE" id="PS51698">
    <property type="entry name" value="U_BOX"/>
    <property type="match status" value="1"/>
</dbReference>
<dbReference type="EC" id="2.3.2.27" evidence="4"/>
<dbReference type="PANTHER" id="PTHR22849">
    <property type="entry name" value="WDSAM1 PROTEIN"/>
    <property type="match status" value="1"/>
</dbReference>
<dbReference type="EMBL" id="CAUOFW020001567">
    <property type="protein sequence ID" value="CAK9146371.1"/>
    <property type="molecule type" value="Genomic_DNA"/>
</dbReference>
<keyword evidence="7" id="KW-1185">Reference proteome</keyword>
<dbReference type="InterPro" id="IPR003613">
    <property type="entry name" value="Ubox_domain"/>
</dbReference>
<protein>
    <recommendedName>
        <fullName evidence="4 5">U-box domain-containing protein</fullName>
        <ecNumber evidence="4">2.3.2.27</ecNumber>
    </recommendedName>
    <alternativeName>
        <fullName evidence="4">RING-type E3 ubiquitin transferase PUB</fullName>
    </alternativeName>
</protein>
<dbReference type="InterPro" id="IPR045210">
    <property type="entry name" value="RING-Ubox_PUB"/>
</dbReference>
<comment type="function">
    <text evidence="4">Functions as an E3 ubiquitin ligase.</text>
</comment>
<feature type="domain" description="U-box" evidence="5">
    <location>
        <begin position="7"/>
        <end position="82"/>
    </location>
</feature>
<evidence type="ECO:0000256" key="4">
    <source>
        <dbReference type="RuleBase" id="RU369093"/>
    </source>
</evidence>
<dbReference type="Pfam" id="PF04564">
    <property type="entry name" value="U-box"/>
    <property type="match status" value="1"/>
</dbReference>
<sequence>LLMDEVEVPPFFLCPISLDIMKDPVTVSTGITYDRESIEKWILSEKNSACPVTKQVISDSDLTPNITLRRLIQSWCSINASYGIERFPTP</sequence>
<evidence type="ECO:0000313" key="6">
    <source>
        <dbReference type="EMBL" id="CAK9146371.1"/>
    </source>
</evidence>
<dbReference type="InterPro" id="IPR013083">
    <property type="entry name" value="Znf_RING/FYVE/PHD"/>
</dbReference>
<keyword evidence="3 4" id="KW-0833">Ubl conjugation pathway</keyword>
<dbReference type="GO" id="GO:0016567">
    <property type="term" value="P:protein ubiquitination"/>
    <property type="evidence" value="ECO:0007669"/>
    <property type="project" value="UniProtKB-UniRule"/>
</dbReference>
<reference evidence="6 7" key="1">
    <citation type="submission" date="2024-02" db="EMBL/GenBank/DDBJ databases">
        <authorList>
            <person name="Vignale AGUSTIN F."/>
            <person name="Sosa J E."/>
            <person name="Modenutti C."/>
        </authorList>
    </citation>
    <scope>NUCLEOTIDE SEQUENCE [LARGE SCALE GENOMIC DNA]</scope>
</reference>
<dbReference type="CDD" id="cd16664">
    <property type="entry name" value="RING-Ubox_PUB"/>
    <property type="match status" value="1"/>
</dbReference>
<comment type="pathway">
    <text evidence="1 4">Protein modification; protein ubiquitination.</text>
</comment>
<evidence type="ECO:0000256" key="1">
    <source>
        <dbReference type="ARBA" id="ARBA00004906"/>
    </source>
</evidence>
<dbReference type="SMART" id="SM00504">
    <property type="entry name" value="Ubox"/>
    <property type="match status" value="1"/>
</dbReference>
<organism evidence="6 7">
    <name type="scientific">Ilex paraguariensis</name>
    <name type="common">yerba mate</name>
    <dbReference type="NCBI Taxonomy" id="185542"/>
    <lineage>
        <taxon>Eukaryota</taxon>
        <taxon>Viridiplantae</taxon>
        <taxon>Streptophyta</taxon>
        <taxon>Embryophyta</taxon>
        <taxon>Tracheophyta</taxon>
        <taxon>Spermatophyta</taxon>
        <taxon>Magnoliopsida</taxon>
        <taxon>eudicotyledons</taxon>
        <taxon>Gunneridae</taxon>
        <taxon>Pentapetalae</taxon>
        <taxon>asterids</taxon>
        <taxon>campanulids</taxon>
        <taxon>Aquifoliales</taxon>
        <taxon>Aquifoliaceae</taxon>
        <taxon>Ilex</taxon>
    </lineage>
</organism>
<dbReference type="GO" id="GO:0006952">
    <property type="term" value="P:defense response"/>
    <property type="evidence" value="ECO:0007669"/>
    <property type="project" value="UniProtKB-ARBA"/>
</dbReference>
<accession>A0ABC8RMZ4</accession>
<evidence type="ECO:0000313" key="7">
    <source>
        <dbReference type="Proteomes" id="UP001642360"/>
    </source>
</evidence>